<reference evidence="3 4" key="1">
    <citation type="submission" date="2020-09" db="EMBL/GenBank/DDBJ databases">
        <title>De no assembly of potato wild relative species, Solanum commersonii.</title>
        <authorList>
            <person name="Cho K."/>
        </authorList>
    </citation>
    <scope>NUCLEOTIDE SEQUENCE [LARGE SCALE GENOMIC DNA]</scope>
    <source>
        <strain evidence="3">LZ3.2</strain>
        <tissue evidence="3">Leaf</tissue>
    </source>
</reference>
<dbReference type="SUPFAM" id="SSF57667">
    <property type="entry name" value="beta-beta-alpha zinc fingers"/>
    <property type="match status" value="1"/>
</dbReference>
<sequence>MEREEAMCEKNRLKKQAEAFEEMISEVPFRYRAGESKISIFNRSPKVEISQEQPPDFSGVLRAKPDTIFSRAKRKAITLIEEVDDKPSLSSAPMKNVTEWNCKLCQVCTTSPDGMNDHLQGKKHKCKVVALREHKDDKNCSIGLLPKKPKLTQPMERPSDDLLSREKVEEGSSATNDNDPPSLLIDDSANELRKNAAHEKQDNREFTFWCHTCQIDRKKTQTQNKNYSIALSPMKPQFIHLVEHPCDDLIYRKTLEEGSSGTNDNDCHVFIAKEKQRLLFILSKMQRTDCKDNKNWSIGLFPKKSKFIQLVEPLCDDMISGNKSEEGSSSPNNNDPPSLLIDVNADNMRKNTDHENQNIRGFTFWCDTWKIGTSAEKVMEAHKNGKKHKRKEENKNCSVGLSPMKPQFTQLVEHPSDDMISGNKLEKGSSMLDIKHKRKEATFRGQKKDNKNWSIGLF</sequence>
<dbReference type="InterPro" id="IPR003604">
    <property type="entry name" value="Matrin/U1-like-C_Znf_C2H2"/>
</dbReference>
<accession>A0A9J5X0R8</accession>
<evidence type="ECO:0000259" key="2">
    <source>
        <dbReference type="SMART" id="SM00451"/>
    </source>
</evidence>
<proteinExistence type="predicted"/>
<comment type="caution">
    <text evidence="3">The sequence shown here is derived from an EMBL/GenBank/DDBJ whole genome shotgun (WGS) entry which is preliminary data.</text>
</comment>
<feature type="region of interest" description="Disordered" evidence="1">
    <location>
        <begin position="319"/>
        <end position="342"/>
    </location>
</feature>
<feature type="domain" description="U1-type" evidence="2">
    <location>
        <begin position="361"/>
        <end position="395"/>
    </location>
</feature>
<keyword evidence="4" id="KW-1185">Reference proteome</keyword>
<dbReference type="OrthoDB" id="1300782at2759"/>
<dbReference type="PANTHER" id="PTHR47487:SF14">
    <property type="entry name" value="U1-TYPE DOMAIN-CONTAINING PROTEIN"/>
    <property type="match status" value="1"/>
</dbReference>
<dbReference type="Proteomes" id="UP000824120">
    <property type="component" value="Chromosome 10"/>
</dbReference>
<dbReference type="Gene3D" id="3.30.160.60">
    <property type="entry name" value="Classic Zinc Finger"/>
    <property type="match status" value="2"/>
</dbReference>
<evidence type="ECO:0000313" key="3">
    <source>
        <dbReference type="EMBL" id="KAG5581271.1"/>
    </source>
</evidence>
<dbReference type="EMBL" id="JACXVP010000010">
    <property type="protein sequence ID" value="KAG5581271.1"/>
    <property type="molecule type" value="Genomic_DNA"/>
</dbReference>
<gene>
    <name evidence="3" type="ORF">H5410_051898</name>
</gene>
<organism evidence="3 4">
    <name type="scientific">Solanum commersonii</name>
    <name type="common">Commerson's wild potato</name>
    <name type="synonym">Commerson's nightshade</name>
    <dbReference type="NCBI Taxonomy" id="4109"/>
    <lineage>
        <taxon>Eukaryota</taxon>
        <taxon>Viridiplantae</taxon>
        <taxon>Streptophyta</taxon>
        <taxon>Embryophyta</taxon>
        <taxon>Tracheophyta</taxon>
        <taxon>Spermatophyta</taxon>
        <taxon>Magnoliopsida</taxon>
        <taxon>eudicotyledons</taxon>
        <taxon>Gunneridae</taxon>
        <taxon>Pentapetalae</taxon>
        <taxon>asterids</taxon>
        <taxon>lamiids</taxon>
        <taxon>Solanales</taxon>
        <taxon>Solanaceae</taxon>
        <taxon>Solanoideae</taxon>
        <taxon>Solaneae</taxon>
        <taxon>Solanum</taxon>
    </lineage>
</organism>
<feature type="compositionally biased region" description="Basic and acidic residues" evidence="1">
    <location>
        <begin position="157"/>
        <end position="170"/>
    </location>
</feature>
<dbReference type="GO" id="GO:0008270">
    <property type="term" value="F:zinc ion binding"/>
    <property type="evidence" value="ECO:0007669"/>
    <property type="project" value="InterPro"/>
</dbReference>
<dbReference type="Pfam" id="PF12874">
    <property type="entry name" value="zf-met"/>
    <property type="match status" value="1"/>
</dbReference>
<name>A0A9J5X0R8_SOLCO</name>
<feature type="compositionally biased region" description="Low complexity" evidence="1">
    <location>
        <begin position="327"/>
        <end position="338"/>
    </location>
</feature>
<protein>
    <recommendedName>
        <fullName evidence="2">U1-type domain-containing protein</fullName>
    </recommendedName>
</protein>
<feature type="domain" description="U1-type" evidence="2">
    <location>
        <begin position="97"/>
        <end position="131"/>
    </location>
</feature>
<dbReference type="InterPro" id="IPR036236">
    <property type="entry name" value="Znf_C2H2_sf"/>
</dbReference>
<dbReference type="AlphaFoldDB" id="A0A9J5X0R8"/>
<dbReference type="InterPro" id="IPR013087">
    <property type="entry name" value="Znf_C2H2_type"/>
</dbReference>
<feature type="region of interest" description="Disordered" evidence="1">
    <location>
        <begin position="140"/>
        <end position="186"/>
    </location>
</feature>
<dbReference type="SMART" id="SM00451">
    <property type="entry name" value="ZnF_U1"/>
    <property type="match status" value="2"/>
</dbReference>
<evidence type="ECO:0000256" key="1">
    <source>
        <dbReference type="SAM" id="MobiDB-lite"/>
    </source>
</evidence>
<feature type="region of interest" description="Disordered" evidence="1">
    <location>
        <begin position="382"/>
        <end position="405"/>
    </location>
</feature>
<dbReference type="PANTHER" id="PTHR47487">
    <property type="entry name" value="OS06G0651300 PROTEIN-RELATED"/>
    <property type="match status" value="1"/>
</dbReference>
<evidence type="ECO:0000313" key="4">
    <source>
        <dbReference type="Proteomes" id="UP000824120"/>
    </source>
</evidence>
<dbReference type="GO" id="GO:0003676">
    <property type="term" value="F:nucleic acid binding"/>
    <property type="evidence" value="ECO:0007669"/>
    <property type="project" value="InterPro"/>
</dbReference>